<dbReference type="GO" id="GO:1990281">
    <property type="term" value="C:efflux pump complex"/>
    <property type="evidence" value="ECO:0007669"/>
    <property type="project" value="TreeGrafter"/>
</dbReference>
<evidence type="ECO:0000256" key="6">
    <source>
        <dbReference type="ARBA" id="ARBA00023136"/>
    </source>
</evidence>
<evidence type="ECO:0000256" key="8">
    <source>
        <dbReference type="SAM" id="Coils"/>
    </source>
</evidence>
<dbReference type="InterPro" id="IPR003423">
    <property type="entry name" value="OMP_efflux"/>
</dbReference>
<feature type="coiled-coil region" evidence="8">
    <location>
        <begin position="338"/>
        <end position="365"/>
    </location>
</feature>
<reference evidence="9 10" key="1">
    <citation type="submission" date="2013-11" db="EMBL/GenBank/DDBJ databases">
        <title>Single cell genomics of uncultured Tannerella BU063 (oral taxon 286).</title>
        <authorList>
            <person name="Beall C.J."/>
            <person name="Campbell A.G."/>
            <person name="Griffen A.L."/>
            <person name="Podar M."/>
            <person name="Leys E.J."/>
        </authorList>
    </citation>
    <scope>NUCLEOTIDE SEQUENCE [LARGE SCALE GENOMIC DNA]</scope>
    <source>
        <strain evidence="9">Cell 2</strain>
    </source>
</reference>
<evidence type="ECO:0000256" key="5">
    <source>
        <dbReference type="ARBA" id="ARBA00022692"/>
    </source>
</evidence>
<evidence type="ECO:0000256" key="3">
    <source>
        <dbReference type="ARBA" id="ARBA00022448"/>
    </source>
</evidence>
<dbReference type="Gene3D" id="1.20.1600.10">
    <property type="entry name" value="Outer membrane efflux proteins (OEP)"/>
    <property type="match status" value="1"/>
</dbReference>
<keyword evidence="7" id="KW-0998">Cell outer membrane</keyword>
<comment type="similarity">
    <text evidence="2">Belongs to the outer membrane factor (OMF) (TC 1.B.17) family.</text>
</comment>
<accession>W2C6U8</accession>
<dbReference type="PANTHER" id="PTHR30026:SF20">
    <property type="entry name" value="OUTER MEMBRANE PROTEIN TOLC"/>
    <property type="match status" value="1"/>
</dbReference>
<keyword evidence="6" id="KW-0472">Membrane</keyword>
<evidence type="ECO:0000256" key="2">
    <source>
        <dbReference type="ARBA" id="ARBA00007613"/>
    </source>
</evidence>
<keyword evidence="4" id="KW-1134">Transmembrane beta strand</keyword>
<keyword evidence="5" id="KW-0812">Transmembrane</keyword>
<organism evidence="9 10">
    <name type="scientific">Tannerella sp. oral taxon BU063 isolate Cell 2</name>
    <dbReference type="NCBI Taxonomy" id="1411148"/>
    <lineage>
        <taxon>Bacteria</taxon>
        <taxon>Pseudomonadati</taxon>
        <taxon>Bacteroidota</taxon>
        <taxon>Bacteroidia</taxon>
        <taxon>Bacteroidales</taxon>
        <taxon>Tannerellaceae</taxon>
        <taxon>Tannerella</taxon>
    </lineage>
</organism>
<dbReference type="InterPro" id="IPR051906">
    <property type="entry name" value="TolC-like"/>
</dbReference>
<keyword evidence="3" id="KW-0813">Transport</keyword>
<dbReference type="PANTHER" id="PTHR30026">
    <property type="entry name" value="OUTER MEMBRANE PROTEIN TOLC"/>
    <property type="match status" value="1"/>
</dbReference>
<protein>
    <submittedName>
        <fullName evidence="9">Transporter</fullName>
    </submittedName>
</protein>
<dbReference type="SUPFAM" id="SSF56954">
    <property type="entry name" value="Outer membrane efflux proteins (OEP)"/>
    <property type="match status" value="1"/>
</dbReference>
<dbReference type="GO" id="GO:0009279">
    <property type="term" value="C:cell outer membrane"/>
    <property type="evidence" value="ECO:0007669"/>
    <property type="project" value="UniProtKB-SubCell"/>
</dbReference>
<dbReference type="Pfam" id="PF02321">
    <property type="entry name" value="OEP"/>
    <property type="match status" value="2"/>
</dbReference>
<dbReference type="EMBL" id="AYUF01000273">
    <property type="protein sequence ID" value="ETK02949.1"/>
    <property type="molecule type" value="Genomic_DNA"/>
</dbReference>
<dbReference type="AlphaFoldDB" id="W2C6U8"/>
<evidence type="ECO:0000256" key="4">
    <source>
        <dbReference type="ARBA" id="ARBA00022452"/>
    </source>
</evidence>
<proteinExistence type="inferred from homology"/>
<dbReference type="GO" id="GO:0015288">
    <property type="term" value="F:porin activity"/>
    <property type="evidence" value="ECO:0007669"/>
    <property type="project" value="TreeGrafter"/>
</dbReference>
<evidence type="ECO:0000256" key="7">
    <source>
        <dbReference type="ARBA" id="ARBA00023237"/>
    </source>
</evidence>
<name>W2C6U8_9BACT</name>
<comment type="subcellular location">
    <subcellularLocation>
        <location evidence="1">Cell outer membrane</location>
    </subcellularLocation>
</comment>
<evidence type="ECO:0000313" key="9">
    <source>
        <dbReference type="EMBL" id="ETK02949.1"/>
    </source>
</evidence>
<sequence>MSFHKIFFLVCLTPWLSGLSAQDVETTQAPDTLRLRLDEAIQIALTENPTVRVADYDVEIKKEARREARAGLLPEASLSASYSRTLKKQTMVMEFGGQSTKIQMGTDNSYSAGLSINLPLFAPALYRSIRLTEADIELAVEKARASRIGMVNEVTKAFYQLLLAQDSYRVLQEAYAQAEANLRIVNERFTLGSVSEYDRIRADVQVRSLKPGLVSAGNGVALAGLQLRVLLGVAGEPIIAARGSLADYESAMKPDQPIAETLENNSDLRQLDLNLELLSHNERLTKANFLPTIGASYSYSYSSMNNDFRIRNYSWYPYSFVALNVNIPLFKASNYPKLRKVRLQMQQLRETRLNAERQLGMLVQNARDKMAAAYEQQASNREGVAQAEKGRLIARKRYEVGMGTILELNDAEVALTQAELAYRQAIYDYLTARADLEKTLGNNDRAHTINQK</sequence>
<feature type="coiled-coil region" evidence="8">
    <location>
        <begin position="161"/>
        <end position="188"/>
    </location>
</feature>
<dbReference type="Proteomes" id="UP000018837">
    <property type="component" value="Unassembled WGS sequence"/>
</dbReference>
<evidence type="ECO:0000313" key="10">
    <source>
        <dbReference type="Proteomes" id="UP000018837"/>
    </source>
</evidence>
<dbReference type="GO" id="GO:0015562">
    <property type="term" value="F:efflux transmembrane transporter activity"/>
    <property type="evidence" value="ECO:0007669"/>
    <property type="project" value="InterPro"/>
</dbReference>
<keyword evidence="8" id="KW-0175">Coiled coil</keyword>
<gene>
    <name evidence="9" type="ORF">N425_01540</name>
</gene>
<dbReference type="PATRIC" id="fig|1411148.3.peg.101"/>
<comment type="caution">
    <text evidence="9">The sequence shown here is derived from an EMBL/GenBank/DDBJ whole genome shotgun (WGS) entry which is preliminary data.</text>
</comment>
<evidence type="ECO:0000256" key="1">
    <source>
        <dbReference type="ARBA" id="ARBA00004442"/>
    </source>
</evidence>